<protein>
    <submittedName>
        <fullName evidence="3">Protein arginine N-methyltransferase 1.6</fullName>
    </submittedName>
</protein>
<dbReference type="InterPro" id="IPR025799">
    <property type="entry name" value="Arg_MeTrfase"/>
</dbReference>
<keyword evidence="2 3" id="KW-0808">Transferase</keyword>
<keyword evidence="2 3" id="KW-0489">Methyltransferase</keyword>
<evidence type="ECO:0000313" key="4">
    <source>
        <dbReference type="Proteomes" id="UP000289340"/>
    </source>
</evidence>
<sequence>MLPWQNLRFWKDRTTLSDILSEDALIIPCKGILRACAVSLPDLWKSRCCLSNVEGFDHSVVNATLGACGHLPDLEEGPCLPFFVWQCGEFDVLSETFDVMEFDFSKQICQCQGKSQVKFTKTGVCHGFVLWINWVMDLQNSVVISTGPGHSFPFPTLTKAMKPHSSIQHLWQKL</sequence>
<evidence type="ECO:0000256" key="1">
    <source>
        <dbReference type="ARBA" id="ARBA00022691"/>
    </source>
</evidence>
<dbReference type="SMR" id="A0A445G6M8"/>
<reference evidence="3 4" key="1">
    <citation type="submission" date="2018-09" db="EMBL/GenBank/DDBJ databases">
        <title>A high-quality reference genome of wild soybean provides a powerful tool to mine soybean genomes.</title>
        <authorList>
            <person name="Xie M."/>
            <person name="Chung C.Y.L."/>
            <person name="Li M.-W."/>
            <person name="Wong F.-L."/>
            <person name="Chan T.-F."/>
            <person name="Lam H.-M."/>
        </authorList>
    </citation>
    <scope>NUCLEOTIDE SEQUENCE [LARGE SCALE GENOMIC DNA]</scope>
    <source>
        <strain evidence="4">cv. W05</strain>
        <tissue evidence="3">Hypocotyl of etiolated seedlings</tissue>
    </source>
</reference>
<evidence type="ECO:0000313" key="3">
    <source>
        <dbReference type="EMBL" id="RZB56834.1"/>
    </source>
</evidence>
<dbReference type="Proteomes" id="UP000289340">
    <property type="component" value="Chromosome 17"/>
</dbReference>
<dbReference type="Gene3D" id="2.70.160.11">
    <property type="entry name" value="Hnrnp arginine n-methyltransferase1"/>
    <property type="match status" value="1"/>
</dbReference>
<dbReference type="GO" id="GO:0032259">
    <property type="term" value="P:methylation"/>
    <property type="evidence" value="ECO:0007669"/>
    <property type="project" value="UniProtKB-KW"/>
</dbReference>
<keyword evidence="1 2" id="KW-0949">S-adenosyl-L-methionine</keyword>
<comment type="caution">
    <text evidence="3">The sequence shown here is derived from an EMBL/GenBank/DDBJ whole genome shotgun (WGS) entry which is preliminary data.</text>
</comment>
<dbReference type="InterPro" id="IPR029063">
    <property type="entry name" value="SAM-dependent_MTases_sf"/>
</dbReference>
<dbReference type="Gramene" id="XM_028354501.1">
    <property type="protein sequence ID" value="XP_028210302.1"/>
    <property type="gene ID" value="LOC114393230"/>
</dbReference>
<evidence type="ECO:0000256" key="2">
    <source>
        <dbReference type="PROSITE-ProRule" id="PRU01015"/>
    </source>
</evidence>
<dbReference type="PROSITE" id="PS51678">
    <property type="entry name" value="SAM_MT_PRMT"/>
    <property type="match status" value="1"/>
</dbReference>
<organism evidence="3 4">
    <name type="scientific">Glycine soja</name>
    <name type="common">Wild soybean</name>
    <dbReference type="NCBI Taxonomy" id="3848"/>
    <lineage>
        <taxon>Eukaryota</taxon>
        <taxon>Viridiplantae</taxon>
        <taxon>Streptophyta</taxon>
        <taxon>Embryophyta</taxon>
        <taxon>Tracheophyta</taxon>
        <taxon>Spermatophyta</taxon>
        <taxon>Magnoliopsida</taxon>
        <taxon>eudicotyledons</taxon>
        <taxon>Gunneridae</taxon>
        <taxon>Pentapetalae</taxon>
        <taxon>rosids</taxon>
        <taxon>fabids</taxon>
        <taxon>Fabales</taxon>
        <taxon>Fabaceae</taxon>
        <taxon>Papilionoideae</taxon>
        <taxon>50 kb inversion clade</taxon>
        <taxon>NPAAA clade</taxon>
        <taxon>indigoferoid/millettioid clade</taxon>
        <taxon>Phaseoleae</taxon>
        <taxon>Glycine</taxon>
        <taxon>Glycine subgen. Soja</taxon>
    </lineage>
</organism>
<keyword evidence="4" id="KW-1185">Reference proteome</keyword>
<gene>
    <name evidence="3" type="ORF">D0Y65_045794</name>
</gene>
<dbReference type="SUPFAM" id="SSF53335">
    <property type="entry name" value="S-adenosyl-L-methionine-dependent methyltransferases"/>
    <property type="match status" value="1"/>
</dbReference>
<dbReference type="EMBL" id="QZWG01000017">
    <property type="protein sequence ID" value="RZB56834.1"/>
    <property type="molecule type" value="Genomic_DNA"/>
</dbReference>
<dbReference type="GO" id="GO:0016274">
    <property type="term" value="F:protein-arginine N-methyltransferase activity"/>
    <property type="evidence" value="ECO:0007669"/>
    <property type="project" value="InterPro"/>
</dbReference>
<accession>A0A445G6M8</accession>
<name>A0A445G6M8_GLYSO</name>
<dbReference type="AlphaFoldDB" id="A0A445G6M8"/>
<proteinExistence type="predicted"/>